<dbReference type="Pfam" id="PF07332">
    <property type="entry name" value="Phage_holin_3_6"/>
    <property type="match status" value="1"/>
</dbReference>
<dbReference type="AlphaFoldDB" id="A0A1X7J3S1"/>
<feature type="transmembrane region" description="Helical" evidence="1">
    <location>
        <begin position="77"/>
        <end position="98"/>
    </location>
</feature>
<dbReference type="STRING" id="1028.SAMN05661096_01262"/>
<evidence type="ECO:0000256" key="1">
    <source>
        <dbReference type="SAM" id="Phobius"/>
    </source>
</evidence>
<keyword evidence="1" id="KW-1133">Transmembrane helix</keyword>
<accession>A0A1X7J3S1</accession>
<evidence type="ECO:0000313" key="3">
    <source>
        <dbReference type="Proteomes" id="UP000193804"/>
    </source>
</evidence>
<organism evidence="2 3">
    <name type="scientific">Marivirga sericea</name>
    <dbReference type="NCBI Taxonomy" id="1028"/>
    <lineage>
        <taxon>Bacteria</taxon>
        <taxon>Pseudomonadati</taxon>
        <taxon>Bacteroidota</taxon>
        <taxon>Cytophagia</taxon>
        <taxon>Cytophagales</taxon>
        <taxon>Marivirgaceae</taxon>
        <taxon>Marivirga</taxon>
    </lineage>
</organism>
<name>A0A1X7J3S1_9BACT</name>
<reference evidence="3" key="1">
    <citation type="submission" date="2017-04" db="EMBL/GenBank/DDBJ databases">
        <authorList>
            <person name="Varghese N."/>
            <person name="Submissions S."/>
        </authorList>
    </citation>
    <scope>NUCLEOTIDE SEQUENCE [LARGE SCALE GENOMIC DNA]</scope>
    <source>
        <strain evidence="3">DSM 4125</strain>
    </source>
</reference>
<evidence type="ECO:0000313" key="2">
    <source>
        <dbReference type="EMBL" id="SMG22152.1"/>
    </source>
</evidence>
<protein>
    <submittedName>
        <fullName evidence="2">Putative Holin-X, holin superfamily III</fullName>
    </submittedName>
</protein>
<sequence length="119" mass="13208">MKKSKLLGLLGLDKIIESLQNLLEVRIAMIREEVEETVAEKLAKVLPLLLVVAASTLLIIFASLTLAFYLTEVLGSYVYGFGSVALVYLVMTIILFLLKDSKALKKVFKDSMSKPTKED</sequence>
<keyword evidence="3" id="KW-1185">Reference proteome</keyword>
<dbReference type="InterPro" id="IPR009937">
    <property type="entry name" value="Phage_holin_3_6"/>
</dbReference>
<dbReference type="EMBL" id="FXAW01000002">
    <property type="protein sequence ID" value="SMG22152.1"/>
    <property type="molecule type" value="Genomic_DNA"/>
</dbReference>
<gene>
    <name evidence="2" type="ORF">SAMN05661096_01262</name>
</gene>
<feature type="transmembrane region" description="Helical" evidence="1">
    <location>
        <begin position="48"/>
        <end position="71"/>
    </location>
</feature>
<proteinExistence type="predicted"/>
<dbReference type="RefSeq" id="WP_176223732.1">
    <property type="nucleotide sequence ID" value="NZ_FXAW01000002.1"/>
</dbReference>
<keyword evidence="1" id="KW-0472">Membrane</keyword>
<keyword evidence="1" id="KW-0812">Transmembrane</keyword>
<dbReference type="Proteomes" id="UP000193804">
    <property type="component" value="Unassembled WGS sequence"/>
</dbReference>